<protein>
    <recommendedName>
        <fullName evidence="4">HTH LytTR-type domain-containing protein</fullName>
    </recommendedName>
</protein>
<feature type="coiled-coil region" evidence="2">
    <location>
        <begin position="176"/>
        <end position="203"/>
    </location>
</feature>
<dbReference type="GO" id="GO:0003677">
    <property type="term" value="F:DNA binding"/>
    <property type="evidence" value="ECO:0007669"/>
    <property type="project" value="InterPro"/>
</dbReference>
<keyword evidence="6" id="KW-1185">Reference proteome</keyword>
<feature type="transmembrane region" description="Helical" evidence="3">
    <location>
        <begin position="77"/>
        <end position="96"/>
    </location>
</feature>
<dbReference type="SMART" id="SM00850">
    <property type="entry name" value="LytTR"/>
    <property type="match status" value="1"/>
</dbReference>
<evidence type="ECO:0000259" key="4">
    <source>
        <dbReference type="PROSITE" id="PS50930"/>
    </source>
</evidence>
<dbReference type="EMBL" id="BSOT01000005">
    <property type="protein sequence ID" value="GLR69875.1"/>
    <property type="molecule type" value="Genomic_DNA"/>
</dbReference>
<reference evidence="5" key="2">
    <citation type="submission" date="2023-01" db="EMBL/GenBank/DDBJ databases">
        <title>Draft genome sequence of Agaribacter marinus strain NBRC 110023.</title>
        <authorList>
            <person name="Sun Q."/>
            <person name="Mori K."/>
        </authorList>
    </citation>
    <scope>NUCLEOTIDE SEQUENCE</scope>
    <source>
        <strain evidence="5">NBRC 110023</strain>
    </source>
</reference>
<dbReference type="AlphaFoldDB" id="A0AA37WJJ9"/>
<keyword evidence="3" id="KW-0472">Membrane</keyword>
<dbReference type="RefSeq" id="WP_284216185.1">
    <property type="nucleotide sequence ID" value="NZ_BSOT01000005.1"/>
</dbReference>
<feature type="transmembrane region" description="Helical" evidence="3">
    <location>
        <begin position="108"/>
        <end position="135"/>
    </location>
</feature>
<keyword evidence="3" id="KW-1133">Transmembrane helix</keyword>
<name>A0AA37WJJ9_9ALTE</name>
<dbReference type="PROSITE" id="PS50930">
    <property type="entry name" value="HTH_LYTTR"/>
    <property type="match status" value="1"/>
</dbReference>
<keyword evidence="1" id="KW-0902">Two-component regulatory system</keyword>
<evidence type="ECO:0000256" key="1">
    <source>
        <dbReference type="ARBA" id="ARBA00023012"/>
    </source>
</evidence>
<keyword evidence="3" id="KW-0812">Transmembrane</keyword>
<evidence type="ECO:0000256" key="3">
    <source>
        <dbReference type="SAM" id="Phobius"/>
    </source>
</evidence>
<evidence type="ECO:0000313" key="5">
    <source>
        <dbReference type="EMBL" id="GLR69875.1"/>
    </source>
</evidence>
<dbReference type="Pfam" id="PF04397">
    <property type="entry name" value="LytTR"/>
    <property type="match status" value="1"/>
</dbReference>
<evidence type="ECO:0000313" key="6">
    <source>
        <dbReference type="Proteomes" id="UP001156601"/>
    </source>
</evidence>
<feature type="transmembrane region" description="Helical" evidence="3">
    <location>
        <begin position="141"/>
        <end position="166"/>
    </location>
</feature>
<reference evidence="5" key="1">
    <citation type="journal article" date="2014" name="Int. J. Syst. Evol. Microbiol.">
        <title>Complete genome sequence of Corynebacterium casei LMG S-19264T (=DSM 44701T), isolated from a smear-ripened cheese.</title>
        <authorList>
            <consortium name="US DOE Joint Genome Institute (JGI-PGF)"/>
            <person name="Walter F."/>
            <person name="Albersmeier A."/>
            <person name="Kalinowski J."/>
            <person name="Ruckert C."/>
        </authorList>
    </citation>
    <scope>NUCLEOTIDE SEQUENCE</scope>
    <source>
        <strain evidence="5">NBRC 110023</strain>
    </source>
</reference>
<proteinExistence type="predicted"/>
<dbReference type="Proteomes" id="UP001156601">
    <property type="component" value="Unassembled WGS sequence"/>
</dbReference>
<dbReference type="InterPro" id="IPR007492">
    <property type="entry name" value="LytTR_DNA-bd_dom"/>
</dbReference>
<dbReference type="GO" id="GO:0000160">
    <property type="term" value="P:phosphorelay signal transduction system"/>
    <property type="evidence" value="ECO:0007669"/>
    <property type="project" value="UniProtKB-KW"/>
</dbReference>
<comment type="caution">
    <text evidence="5">The sequence shown here is derived from an EMBL/GenBank/DDBJ whole genome shotgun (WGS) entry which is preliminary data.</text>
</comment>
<feature type="transmembrane region" description="Helical" evidence="3">
    <location>
        <begin position="45"/>
        <end position="65"/>
    </location>
</feature>
<organism evidence="5 6">
    <name type="scientific">Agaribacter marinus</name>
    <dbReference type="NCBI Taxonomy" id="1431249"/>
    <lineage>
        <taxon>Bacteria</taxon>
        <taxon>Pseudomonadati</taxon>
        <taxon>Pseudomonadota</taxon>
        <taxon>Gammaproteobacteria</taxon>
        <taxon>Alteromonadales</taxon>
        <taxon>Alteromonadaceae</taxon>
        <taxon>Agaribacter</taxon>
    </lineage>
</organism>
<sequence>MGKLLIVRGQRICVTPLISPANRYSEYVVSKGIYLFDKDLLFKKLLHDLAILVGVGTFIGLLSPFGMDDNPLYLSVFYWVSLSIFGYMLFAPSIHVSEHCLNKHVNSYWIRISIGAFFASIGMSFFVPILTWFYMGYPIDLFGNFFLIFPNVLIIGAVITLIYVLAEKYKDKDAALTVSQEMLQSQQQALSEAKQENSTQLIEKLPVEKRGELICLEMSDHYVKVYTDKGHEMLLMRFKDALNELNGYAGIQTHRSWWVATSAVTASAKQNRKIMLTLNNGLEVPVSRTYIDNVKRVGLI</sequence>
<feature type="domain" description="HTH LytTR-type" evidence="4">
    <location>
        <begin position="212"/>
        <end position="300"/>
    </location>
</feature>
<accession>A0AA37WJJ9</accession>
<keyword evidence="2" id="KW-0175">Coiled coil</keyword>
<gene>
    <name evidence="5" type="ORF">GCM10007852_07830</name>
</gene>
<evidence type="ECO:0000256" key="2">
    <source>
        <dbReference type="SAM" id="Coils"/>
    </source>
</evidence>
<dbReference type="Gene3D" id="2.40.50.1020">
    <property type="entry name" value="LytTr DNA-binding domain"/>
    <property type="match status" value="1"/>
</dbReference>